<accession>G2Y1V9</accession>
<protein>
    <submittedName>
        <fullName evidence="1">Uncharacterized protein</fullName>
    </submittedName>
</protein>
<dbReference type="EMBL" id="FQ790282">
    <property type="protein sequence ID" value="CCD46649.1"/>
    <property type="molecule type" value="Genomic_DNA"/>
</dbReference>
<dbReference type="Proteomes" id="UP000008177">
    <property type="component" value="Unplaced contigs"/>
</dbReference>
<name>G2Y1V9_BOTF4</name>
<dbReference type="InParanoid" id="G2Y1V9"/>
<proteinExistence type="predicted"/>
<dbReference type="HOGENOM" id="CLU_2941437_0_0_1"/>
<dbReference type="AlphaFoldDB" id="G2Y1V9"/>
<evidence type="ECO:0000313" key="2">
    <source>
        <dbReference type="Proteomes" id="UP000008177"/>
    </source>
</evidence>
<sequence>MASCDHSILGYCLGLKETVRGKLKFSFSSSQHIFPKRCNIDEESQFITFGYEMCTCGNYT</sequence>
<evidence type="ECO:0000313" key="1">
    <source>
        <dbReference type="EMBL" id="CCD46649.1"/>
    </source>
</evidence>
<reference evidence="2" key="1">
    <citation type="journal article" date="2011" name="PLoS Genet.">
        <title>Genomic analysis of the necrotrophic fungal pathogens Sclerotinia sclerotiorum and Botrytis cinerea.</title>
        <authorList>
            <person name="Amselem J."/>
            <person name="Cuomo C.A."/>
            <person name="van Kan J.A."/>
            <person name="Viaud M."/>
            <person name="Benito E.P."/>
            <person name="Couloux A."/>
            <person name="Coutinho P.M."/>
            <person name="de Vries R.P."/>
            <person name="Dyer P.S."/>
            <person name="Fillinger S."/>
            <person name="Fournier E."/>
            <person name="Gout L."/>
            <person name="Hahn M."/>
            <person name="Kohn L."/>
            <person name="Lapalu N."/>
            <person name="Plummer K.M."/>
            <person name="Pradier J.M."/>
            <person name="Quevillon E."/>
            <person name="Sharon A."/>
            <person name="Simon A."/>
            <person name="ten Have A."/>
            <person name="Tudzynski B."/>
            <person name="Tudzynski P."/>
            <person name="Wincker P."/>
            <person name="Andrew M."/>
            <person name="Anthouard V."/>
            <person name="Beever R.E."/>
            <person name="Beffa R."/>
            <person name="Benoit I."/>
            <person name="Bouzid O."/>
            <person name="Brault B."/>
            <person name="Chen Z."/>
            <person name="Choquer M."/>
            <person name="Collemare J."/>
            <person name="Cotton P."/>
            <person name="Danchin E.G."/>
            <person name="Da Silva C."/>
            <person name="Gautier A."/>
            <person name="Giraud C."/>
            <person name="Giraud T."/>
            <person name="Gonzalez C."/>
            <person name="Grossetete S."/>
            <person name="Guldener U."/>
            <person name="Henrissat B."/>
            <person name="Howlett B.J."/>
            <person name="Kodira C."/>
            <person name="Kretschmer M."/>
            <person name="Lappartient A."/>
            <person name="Leroch M."/>
            <person name="Levis C."/>
            <person name="Mauceli E."/>
            <person name="Neuveglise C."/>
            <person name="Oeser B."/>
            <person name="Pearson M."/>
            <person name="Poulain J."/>
            <person name="Poussereau N."/>
            <person name="Quesneville H."/>
            <person name="Rascle C."/>
            <person name="Schumacher J."/>
            <person name="Segurens B."/>
            <person name="Sexton A."/>
            <person name="Silva E."/>
            <person name="Sirven C."/>
            <person name="Soanes D.M."/>
            <person name="Talbot N.J."/>
            <person name="Templeton M."/>
            <person name="Yandava C."/>
            <person name="Yarden O."/>
            <person name="Zeng Q."/>
            <person name="Rollins J.A."/>
            <person name="Lebrun M.H."/>
            <person name="Dickman M."/>
        </authorList>
    </citation>
    <scope>NUCLEOTIDE SEQUENCE [LARGE SCALE GENOMIC DNA]</scope>
    <source>
        <strain evidence="2">T4</strain>
    </source>
</reference>
<gene>
    <name evidence="1" type="ORF">BofuT4_uP042600.1</name>
</gene>
<organism evidence="1 2">
    <name type="scientific">Botryotinia fuckeliana (strain T4)</name>
    <name type="common">Noble rot fungus</name>
    <name type="synonym">Botrytis cinerea</name>
    <dbReference type="NCBI Taxonomy" id="999810"/>
    <lineage>
        <taxon>Eukaryota</taxon>
        <taxon>Fungi</taxon>
        <taxon>Dikarya</taxon>
        <taxon>Ascomycota</taxon>
        <taxon>Pezizomycotina</taxon>
        <taxon>Leotiomycetes</taxon>
        <taxon>Helotiales</taxon>
        <taxon>Sclerotiniaceae</taxon>
        <taxon>Botrytis</taxon>
    </lineage>
</organism>